<sequence length="104" mass="11433">MDAYKVVIEPVLTEKSNVLRDGECKKYVFKVDKKANKIQVIEAVKSIFSVNPVSCNIVNVRGKKKANVPISAASFKRGYGKTASWKKAIVTLAEGEKIDAFEGV</sequence>
<dbReference type="Pfam" id="PF00276">
    <property type="entry name" value="Ribosomal_L23"/>
    <property type="match status" value="1"/>
</dbReference>
<dbReference type="InterPro" id="IPR001014">
    <property type="entry name" value="Ribosomal_uL23_CS"/>
</dbReference>
<evidence type="ECO:0000256" key="4">
    <source>
        <dbReference type="ARBA" id="ARBA00022980"/>
    </source>
</evidence>
<dbReference type="AlphaFoldDB" id="A0A5C1QR15"/>
<keyword evidence="9" id="KW-1185">Reference proteome</keyword>
<keyword evidence="5 6" id="KW-0687">Ribonucleoprotein</keyword>
<gene>
    <name evidence="6" type="primary">rplW</name>
    <name evidence="8" type="ORF">EXM22_11400</name>
</gene>
<evidence type="ECO:0000256" key="7">
    <source>
        <dbReference type="RuleBase" id="RU003934"/>
    </source>
</evidence>
<dbReference type="GO" id="GO:0019843">
    <property type="term" value="F:rRNA binding"/>
    <property type="evidence" value="ECO:0007669"/>
    <property type="project" value="UniProtKB-UniRule"/>
</dbReference>
<keyword evidence="2 6" id="KW-0699">rRNA-binding</keyword>
<dbReference type="HAMAP" id="MF_01369_B">
    <property type="entry name" value="Ribosomal_uL23_B"/>
    <property type="match status" value="1"/>
</dbReference>
<evidence type="ECO:0000256" key="2">
    <source>
        <dbReference type="ARBA" id="ARBA00022730"/>
    </source>
</evidence>
<name>A0A5C1QR15_9SPIO</name>
<evidence type="ECO:0000313" key="9">
    <source>
        <dbReference type="Proteomes" id="UP000324209"/>
    </source>
</evidence>
<dbReference type="Gene3D" id="3.30.70.330">
    <property type="match status" value="1"/>
</dbReference>
<evidence type="ECO:0000256" key="6">
    <source>
        <dbReference type="HAMAP-Rule" id="MF_01369"/>
    </source>
</evidence>
<dbReference type="KEGG" id="ock:EXM22_11400"/>
<dbReference type="InterPro" id="IPR012678">
    <property type="entry name" value="Ribosomal_uL23/eL15/eS24_sf"/>
</dbReference>
<comment type="subunit">
    <text evidence="6">Part of the 50S ribosomal subunit. Contacts protein L29, and trigger factor when it is bound to the ribosome.</text>
</comment>
<evidence type="ECO:0000256" key="1">
    <source>
        <dbReference type="ARBA" id="ARBA00006700"/>
    </source>
</evidence>
<protein>
    <recommendedName>
        <fullName evidence="6">Large ribosomal subunit protein uL23</fullName>
    </recommendedName>
</protein>
<dbReference type="NCBIfam" id="NF004363">
    <property type="entry name" value="PRK05738.2-4"/>
    <property type="match status" value="1"/>
</dbReference>
<dbReference type="InterPro" id="IPR012677">
    <property type="entry name" value="Nucleotide-bd_a/b_plait_sf"/>
</dbReference>
<dbReference type="GO" id="GO:1990904">
    <property type="term" value="C:ribonucleoprotein complex"/>
    <property type="evidence" value="ECO:0007669"/>
    <property type="project" value="UniProtKB-KW"/>
</dbReference>
<dbReference type="PROSITE" id="PS00050">
    <property type="entry name" value="RIBOSOMAL_L23"/>
    <property type="match status" value="1"/>
</dbReference>
<dbReference type="EMBL" id="CP036150">
    <property type="protein sequence ID" value="QEN08562.1"/>
    <property type="molecule type" value="Genomic_DNA"/>
</dbReference>
<keyword evidence="4 6" id="KW-0689">Ribosomal protein</keyword>
<accession>A0A5C1QR15</accession>
<dbReference type="OrthoDB" id="9793353at2"/>
<dbReference type="InterPro" id="IPR013025">
    <property type="entry name" value="Ribosomal_uL23-like"/>
</dbReference>
<comment type="similarity">
    <text evidence="1 6 7">Belongs to the universal ribosomal protein uL23 family.</text>
</comment>
<evidence type="ECO:0000313" key="8">
    <source>
        <dbReference type="EMBL" id="QEN08562.1"/>
    </source>
</evidence>
<dbReference type="RefSeq" id="WP_149486643.1">
    <property type="nucleotide sequence ID" value="NZ_CP036150.1"/>
</dbReference>
<dbReference type="Proteomes" id="UP000324209">
    <property type="component" value="Chromosome"/>
</dbReference>
<evidence type="ECO:0000256" key="3">
    <source>
        <dbReference type="ARBA" id="ARBA00022884"/>
    </source>
</evidence>
<dbReference type="SUPFAM" id="SSF54189">
    <property type="entry name" value="Ribosomal proteins S24e, L23 and L15e"/>
    <property type="match status" value="1"/>
</dbReference>
<organism evidence="8 9">
    <name type="scientific">Oceanispirochaeta crateris</name>
    <dbReference type="NCBI Taxonomy" id="2518645"/>
    <lineage>
        <taxon>Bacteria</taxon>
        <taxon>Pseudomonadati</taxon>
        <taxon>Spirochaetota</taxon>
        <taxon>Spirochaetia</taxon>
        <taxon>Spirochaetales</taxon>
        <taxon>Spirochaetaceae</taxon>
        <taxon>Oceanispirochaeta</taxon>
    </lineage>
</organism>
<keyword evidence="3 6" id="KW-0694">RNA-binding</keyword>
<evidence type="ECO:0000256" key="5">
    <source>
        <dbReference type="ARBA" id="ARBA00023274"/>
    </source>
</evidence>
<comment type="function">
    <text evidence="6">One of the early assembly proteins it binds 23S rRNA. One of the proteins that surrounds the polypeptide exit tunnel on the outside of the ribosome. Forms the main docking site for trigger factor binding to the ribosome.</text>
</comment>
<proteinExistence type="inferred from homology"/>
<dbReference type="GO" id="GO:0005840">
    <property type="term" value="C:ribosome"/>
    <property type="evidence" value="ECO:0007669"/>
    <property type="project" value="UniProtKB-KW"/>
</dbReference>
<dbReference type="GO" id="GO:0006412">
    <property type="term" value="P:translation"/>
    <property type="evidence" value="ECO:0007669"/>
    <property type="project" value="UniProtKB-UniRule"/>
</dbReference>
<reference evidence="8 9" key="1">
    <citation type="submission" date="2019-02" db="EMBL/GenBank/DDBJ databases">
        <title>Complete Genome Sequence and Methylome Analysis of free living Spirochaetas.</title>
        <authorList>
            <person name="Fomenkov A."/>
            <person name="Dubinina G."/>
            <person name="Leshcheva N."/>
            <person name="Mikheeva N."/>
            <person name="Grabovich M."/>
            <person name="Vincze T."/>
            <person name="Roberts R.J."/>
        </authorList>
    </citation>
    <scope>NUCLEOTIDE SEQUENCE [LARGE SCALE GENOMIC DNA]</scope>
    <source>
        <strain evidence="8 9">K2</strain>
    </source>
</reference>
<dbReference type="GO" id="GO:0003735">
    <property type="term" value="F:structural constituent of ribosome"/>
    <property type="evidence" value="ECO:0007669"/>
    <property type="project" value="InterPro"/>
</dbReference>